<comment type="caution">
    <text evidence="3">The sequence shown here is derived from an EMBL/GenBank/DDBJ whole genome shotgun (WGS) entry which is preliminary data.</text>
</comment>
<dbReference type="CDD" id="cd08545">
    <property type="entry name" value="YcnI_like"/>
    <property type="match status" value="1"/>
</dbReference>
<feature type="chain" id="PRO_5019536843" evidence="1">
    <location>
        <begin position="22"/>
        <end position="173"/>
    </location>
</feature>
<dbReference type="InterPro" id="IPR012533">
    <property type="entry name" value="YcnI-copper_dom"/>
</dbReference>
<accession>A0A419A561</accession>
<dbReference type="Gene3D" id="2.60.40.2230">
    <property type="entry name" value="Uncharacterised protein YcnI-like PF07987, DUF1775"/>
    <property type="match status" value="1"/>
</dbReference>
<gene>
    <name evidence="3" type="ORF">D3P05_13440</name>
</gene>
<evidence type="ECO:0000259" key="2">
    <source>
        <dbReference type="Pfam" id="PF07987"/>
    </source>
</evidence>
<name>A0A419A561_9RHOB</name>
<protein>
    <submittedName>
        <fullName evidence="3">DUF1775 domain-containing protein</fullName>
    </submittedName>
</protein>
<reference evidence="4" key="1">
    <citation type="submission" date="2018-09" db="EMBL/GenBank/DDBJ databases">
        <title>Paracoccus onubensis nov. sp. a moderate halophilic bacterium isolated from Gruta de las Maravillas (Aracena, Spain).</title>
        <authorList>
            <person name="Jurado V."/>
            <person name="Gutierrez-Patricio S."/>
            <person name="Gonzalez-Pimentel J.L."/>
            <person name="Miller A.Z."/>
            <person name="Laiz L."/>
            <person name="Saiz-Jimenez C."/>
        </authorList>
    </citation>
    <scope>NUCLEOTIDE SEQUENCE [LARGE SCALE GENOMIC DNA]</scope>
    <source>
        <strain evidence="4">DSM 26381</strain>
    </source>
</reference>
<proteinExistence type="predicted"/>
<evidence type="ECO:0000313" key="3">
    <source>
        <dbReference type="EMBL" id="RJL11103.1"/>
    </source>
</evidence>
<dbReference type="AlphaFoldDB" id="A0A419A561"/>
<dbReference type="Pfam" id="PF07987">
    <property type="entry name" value="DUF1775"/>
    <property type="match status" value="1"/>
</dbReference>
<sequence>MMKQTIAALTILSLGAPAALAHVTLEQQEAAPNSTYKAVLRVGHGCGGEATQKLRVRIPEGVIAVRPMPKAGWELELVTGAYAQSYDHYGTPVSEGVQEIVWTGELPDAHYDEFTFRARLTDAFAEGQMLWFPVVQECATAAERWIEIPAEGQSADDLQKPAAGLRITAPKGD</sequence>
<keyword evidence="4" id="KW-1185">Reference proteome</keyword>
<dbReference type="InterPro" id="IPR038507">
    <property type="entry name" value="YcnI-like_sf"/>
</dbReference>
<feature type="domain" description="YncI copper-binding" evidence="2">
    <location>
        <begin position="22"/>
        <end position="167"/>
    </location>
</feature>
<organism evidence="3 4">
    <name type="scientific">Paracoccus siganidrum</name>
    <dbReference type="NCBI Taxonomy" id="1276757"/>
    <lineage>
        <taxon>Bacteria</taxon>
        <taxon>Pseudomonadati</taxon>
        <taxon>Pseudomonadota</taxon>
        <taxon>Alphaproteobacteria</taxon>
        <taxon>Rhodobacterales</taxon>
        <taxon>Paracoccaceae</taxon>
        <taxon>Paracoccus</taxon>
    </lineage>
</organism>
<evidence type="ECO:0000256" key="1">
    <source>
        <dbReference type="SAM" id="SignalP"/>
    </source>
</evidence>
<keyword evidence="1" id="KW-0732">Signal</keyword>
<feature type="signal peptide" evidence="1">
    <location>
        <begin position="1"/>
        <end position="21"/>
    </location>
</feature>
<dbReference type="Proteomes" id="UP000283587">
    <property type="component" value="Unassembled WGS sequence"/>
</dbReference>
<dbReference type="OrthoDB" id="9796962at2"/>
<dbReference type="EMBL" id="QZEW01000055">
    <property type="protein sequence ID" value="RJL11103.1"/>
    <property type="molecule type" value="Genomic_DNA"/>
</dbReference>
<evidence type="ECO:0000313" key="4">
    <source>
        <dbReference type="Proteomes" id="UP000283587"/>
    </source>
</evidence>